<name>A0AAN0K3C5_AMPQE</name>
<dbReference type="InterPro" id="IPR000602">
    <property type="entry name" value="Glyco_hydro_38_N"/>
</dbReference>
<dbReference type="GO" id="GO:0005764">
    <property type="term" value="C:lysosome"/>
    <property type="evidence" value="ECO:0007669"/>
    <property type="project" value="TreeGrafter"/>
</dbReference>
<dbReference type="Proteomes" id="UP000007879">
    <property type="component" value="Unassembled WGS sequence"/>
</dbReference>
<dbReference type="EnsemblMetazoa" id="XM_020008467.1">
    <property type="protein sequence ID" value="XP_019864026.1"/>
    <property type="gene ID" value="LOC109593354"/>
</dbReference>
<reference evidence="2" key="2">
    <citation type="submission" date="2024-06" db="UniProtKB">
        <authorList>
            <consortium name="EnsemblMetazoa"/>
        </authorList>
    </citation>
    <scope>IDENTIFICATION</scope>
</reference>
<dbReference type="PANTHER" id="PTHR11607">
    <property type="entry name" value="ALPHA-MANNOSIDASE"/>
    <property type="match status" value="1"/>
</dbReference>
<dbReference type="PANTHER" id="PTHR11607:SF3">
    <property type="entry name" value="LYSOSOMAL ALPHA-MANNOSIDASE"/>
    <property type="match status" value="1"/>
</dbReference>
<feature type="domain" description="Glycoside hydrolase family 38 N-terminal" evidence="1">
    <location>
        <begin position="1"/>
        <end position="89"/>
    </location>
</feature>
<reference evidence="3" key="1">
    <citation type="journal article" date="2010" name="Nature">
        <title>The Amphimedon queenslandica genome and the evolution of animal complexity.</title>
        <authorList>
            <person name="Srivastava M."/>
            <person name="Simakov O."/>
            <person name="Chapman J."/>
            <person name="Fahey B."/>
            <person name="Gauthier M.E."/>
            <person name="Mitros T."/>
            <person name="Richards G.S."/>
            <person name="Conaco C."/>
            <person name="Dacre M."/>
            <person name="Hellsten U."/>
            <person name="Larroux C."/>
            <person name="Putnam N.H."/>
            <person name="Stanke M."/>
            <person name="Adamska M."/>
            <person name="Darling A."/>
            <person name="Degnan S.M."/>
            <person name="Oakley T.H."/>
            <person name="Plachetzki D.C."/>
            <person name="Zhai Y."/>
            <person name="Adamski M."/>
            <person name="Calcino A."/>
            <person name="Cummins S.F."/>
            <person name="Goodstein D.M."/>
            <person name="Harris C."/>
            <person name="Jackson D.J."/>
            <person name="Leys S.P."/>
            <person name="Shu S."/>
            <person name="Woodcroft B.J."/>
            <person name="Vervoort M."/>
            <person name="Kosik K.S."/>
            <person name="Manning G."/>
            <person name="Degnan B.M."/>
            <person name="Rokhsar D.S."/>
        </authorList>
    </citation>
    <scope>NUCLEOTIDE SEQUENCE [LARGE SCALE GENOMIC DNA]</scope>
</reference>
<proteinExistence type="predicted"/>
<sequence length="92" mass="10711">FGFDSMMFGRLHYEDDEIRRNTSQREIIWKSSPSLGNIADIFTEVLYGHYAAPHGFCFDLRCKDPPIMDDNNLYDDNVKSRVDEFIEAALTQ</sequence>
<protein>
    <recommendedName>
        <fullName evidence="1">Glycoside hydrolase family 38 N-terminal domain-containing protein</fullName>
    </recommendedName>
</protein>
<dbReference type="InterPro" id="IPR011330">
    <property type="entry name" value="Glyco_hydro/deAcase_b/a-brl"/>
</dbReference>
<evidence type="ECO:0000313" key="3">
    <source>
        <dbReference type="Proteomes" id="UP000007879"/>
    </source>
</evidence>
<dbReference type="AlphaFoldDB" id="A0AAN0K3C5"/>
<dbReference type="GO" id="GO:0004559">
    <property type="term" value="F:alpha-mannosidase activity"/>
    <property type="evidence" value="ECO:0007669"/>
    <property type="project" value="InterPro"/>
</dbReference>
<dbReference type="GO" id="GO:0006013">
    <property type="term" value="P:mannose metabolic process"/>
    <property type="evidence" value="ECO:0007669"/>
    <property type="project" value="InterPro"/>
</dbReference>
<dbReference type="InterPro" id="IPR050843">
    <property type="entry name" value="Glycosyl_Hydrlase_38"/>
</dbReference>
<dbReference type="KEGG" id="aqu:109593354"/>
<dbReference type="Gene3D" id="3.20.110.10">
    <property type="entry name" value="Glycoside hydrolase 38, N terminal domain"/>
    <property type="match status" value="1"/>
</dbReference>
<organism evidence="2 3">
    <name type="scientific">Amphimedon queenslandica</name>
    <name type="common">Sponge</name>
    <dbReference type="NCBI Taxonomy" id="400682"/>
    <lineage>
        <taxon>Eukaryota</taxon>
        <taxon>Metazoa</taxon>
        <taxon>Porifera</taxon>
        <taxon>Demospongiae</taxon>
        <taxon>Heteroscleromorpha</taxon>
        <taxon>Haplosclerida</taxon>
        <taxon>Niphatidae</taxon>
        <taxon>Amphimedon</taxon>
    </lineage>
</organism>
<dbReference type="InterPro" id="IPR027291">
    <property type="entry name" value="Glyco_hydro_38_N_sf"/>
</dbReference>
<accession>A0AAN0K3C5</accession>
<dbReference type="Pfam" id="PF01074">
    <property type="entry name" value="Glyco_hydro_38N"/>
    <property type="match status" value="1"/>
</dbReference>
<dbReference type="GeneID" id="109593354"/>
<keyword evidence="3" id="KW-1185">Reference proteome</keyword>
<evidence type="ECO:0000259" key="1">
    <source>
        <dbReference type="Pfam" id="PF01074"/>
    </source>
</evidence>
<evidence type="ECO:0000313" key="2">
    <source>
        <dbReference type="EnsemblMetazoa" id="XP_019864026.1"/>
    </source>
</evidence>
<dbReference type="SUPFAM" id="SSF88713">
    <property type="entry name" value="Glycoside hydrolase/deacetylase"/>
    <property type="match status" value="1"/>
</dbReference>
<dbReference type="RefSeq" id="XP_019864026.1">
    <property type="nucleotide sequence ID" value="XM_020008467.1"/>
</dbReference>